<evidence type="ECO:0000313" key="2">
    <source>
        <dbReference type="Proteomes" id="UP001266305"/>
    </source>
</evidence>
<evidence type="ECO:0000313" key="1">
    <source>
        <dbReference type="EMBL" id="KAK2093622.1"/>
    </source>
</evidence>
<protein>
    <submittedName>
        <fullName evidence="1">Uncharacterized protein</fullName>
    </submittedName>
</protein>
<comment type="caution">
    <text evidence="1">The sequence shown here is derived from an EMBL/GenBank/DDBJ whole genome shotgun (WGS) entry which is preliminary data.</text>
</comment>
<organism evidence="1 2">
    <name type="scientific">Saguinus oedipus</name>
    <name type="common">Cotton-top tamarin</name>
    <name type="synonym">Oedipomidas oedipus</name>
    <dbReference type="NCBI Taxonomy" id="9490"/>
    <lineage>
        <taxon>Eukaryota</taxon>
        <taxon>Metazoa</taxon>
        <taxon>Chordata</taxon>
        <taxon>Craniata</taxon>
        <taxon>Vertebrata</taxon>
        <taxon>Euteleostomi</taxon>
        <taxon>Mammalia</taxon>
        <taxon>Eutheria</taxon>
        <taxon>Euarchontoglires</taxon>
        <taxon>Primates</taxon>
        <taxon>Haplorrhini</taxon>
        <taxon>Platyrrhini</taxon>
        <taxon>Cebidae</taxon>
        <taxon>Callitrichinae</taxon>
        <taxon>Saguinus</taxon>
    </lineage>
</organism>
<dbReference type="EMBL" id="JASSZA010000014">
    <property type="protein sequence ID" value="KAK2093622.1"/>
    <property type="molecule type" value="Genomic_DNA"/>
</dbReference>
<name>A0ABQ9UBB1_SAGOE</name>
<proteinExistence type="predicted"/>
<accession>A0ABQ9UBB1</accession>
<feature type="non-terminal residue" evidence="1">
    <location>
        <position position="72"/>
    </location>
</feature>
<keyword evidence="2" id="KW-1185">Reference proteome</keyword>
<feature type="non-terminal residue" evidence="1">
    <location>
        <position position="1"/>
    </location>
</feature>
<sequence>GVNISMPDTEVTILGGLGERGQVLEREDTPLEKPLECTVALPVMQLLPLCVGMGVNCKRMQAAYLGLQSMKV</sequence>
<reference evidence="1 2" key="1">
    <citation type="submission" date="2023-05" db="EMBL/GenBank/DDBJ databases">
        <title>B98-5 Cell Line De Novo Hybrid Assembly: An Optical Mapping Approach.</title>
        <authorList>
            <person name="Kananen K."/>
            <person name="Auerbach J.A."/>
            <person name="Kautto E."/>
            <person name="Blachly J.S."/>
        </authorList>
    </citation>
    <scope>NUCLEOTIDE SEQUENCE [LARGE SCALE GENOMIC DNA]</scope>
    <source>
        <strain evidence="1">B95-8</strain>
        <tissue evidence="1">Cell line</tissue>
    </source>
</reference>
<gene>
    <name evidence="1" type="ORF">P7K49_027360</name>
</gene>
<dbReference type="Proteomes" id="UP001266305">
    <property type="component" value="Unassembled WGS sequence"/>
</dbReference>